<keyword evidence="5" id="KW-0732">Signal</keyword>
<feature type="domain" description="OmpA-like" evidence="6">
    <location>
        <begin position="98"/>
        <end position="215"/>
    </location>
</feature>
<proteinExistence type="predicted"/>
<protein>
    <submittedName>
        <fullName evidence="7">OmpA family protein</fullName>
    </submittedName>
</protein>
<reference evidence="7 8" key="1">
    <citation type="submission" date="2023-09" db="EMBL/GenBank/DDBJ databases">
        <authorList>
            <person name="Rey-Velasco X."/>
        </authorList>
    </citation>
    <scope>NUCLEOTIDE SEQUENCE [LARGE SCALE GENOMIC DNA]</scope>
    <source>
        <strain evidence="7 8">W335</strain>
    </source>
</reference>
<dbReference type="Pfam" id="PF13488">
    <property type="entry name" value="Gly-zipper_Omp"/>
    <property type="match status" value="1"/>
</dbReference>
<dbReference type="PRINTS" id="PR01021">
    <property type="entry name" value="OMPADOMAIN"/>
</dbReference>
<dbReference type="Proteomes" id="UP001251857">
    <property type="component" value="Unassembled WGS sequence"/>
</dbReference>
<sequence length="231" mass="24236">MIRFSLMALLAASVFAAGCAGDPNRRTKIGAGVGAVVGGLIGSEVGDESNSNIAAGAVLGALAGGAAGRYMDNQHAELQERLAAEQAREELYITRMGGDTLRVGVAADASFEVDSADLNFDAQSTFDKIANVFKDYEKTAVHLVGHTDSSGSDSYNQKLSERRASAVASYLSSKGVDSSRMVTWGRGESEPIATNDTEAGRSRNRRVDIVIKPIVEGQEKAAFTAPPYLGS</sequence>
<dbReference type="Pfam" id="PF00691">
    <property type="entry name" value="OmpA"/>
    <property type="match status" value="1"/>
</dbReference>
<evidence type="ECO:0000256" key="1">
    <source>
        <dbReference type="ARBA" id="ARBA00004442"/>
    </source>
</evidence>
<dbReference type="PROSITE" id="PS51257">
    <property type="entry name" value="PROKAR_LIPOPROTEIN"/>
    <property type="match status" value="1"/>
</dbReference>
<feature type="signal peptide" evidence="5">
    <location>
        <begin position="1"/>
        <end position="16"/>
    </location>
</feature>
<evidence type="ECO:0000313" key="7">
    <source>
        <dbReference type="EMBL" id="MDT0634059.1"/>
    </source>
</evidence>
<evidence type="ECO:0000256" key="2">
    <source>
        <dbReference type="ARBA" id="ARBA00023136"/>
    </source>
</evidence>
<evidence type="ECO:0000256" key="3">
    <source>
        <dbReference type="ARBA" id="ARBA00023237"/>
    </source>
</evidence>
<evidence type="ECO:0000313" key="8">
    <source>
        <dbReference type="Proteomes" id="UP001251857"/>
    </source>
</evidence>
<dbReference type="InterPro" id="IPR039567">
    <property type="entry name" value="Gly-zipper"/>
</dbReference>
<dbReference type="InterPro" id="IPR006690">
    <property type="entry name" value="OMPA-like_CS"/>
</dbReference>
<dbReference type="EMBL" id="JAVRIB010000003">
    <property type="protein sequence ID" value="MDT0634059.1"/>
    <property type="molecule type" value="Genomic_DNA"/>
</dbReference>
<dbReference type="InterPro" id="IPR050330">
    <property type="entry name" value="Bact_OuterMem_StrucFunc"/>
</dbReference>
<dbReference type="RefSeq" id="WP_311651801.1">
    <property type="nucleotide sequence ID" value="NZ_JAVRIB010000003.1"/>
</dbReference>
<evidence type="ECO:0000256" key="4">
    <source>
        <dbReference type="PROSITE-ProRule" id="PRU00473"/>
    </source>
</evidence>
<keyword evidence="8" id="KW-1185">Reference proteome</keyword>
<evidence type="ECO:0000259" key="6">
    <source>
        <dbReference type="PROSITE" id="PS51123"/>
    </source>
</evidence>
<evidence type="ECO:0000256" key="5">
    <source>
        <dbReference type="SAM" id="SignalP"/>
    </source>
</evidence>
<comment type="subcellular location">
    <subcellularLocation>
        <location evidence="1">Cell outer membrane</location>
    </subcellularLocation>
</comment>
<accession>A0ABU3BXL4</accession>
<dbReference type="InterPro" id="IPR006664">
    <property type="entry name" value="OMP_bac"/>
</dbReference>
<dbReference type="CDD" id="cd07185">
    <property type="entry name" value="OmpA_C-like"/>
    <property type="match status" value="1"/>
</dbReference>
<dbReference type="PANTHER" id="PTHR30329:SF21">
    <property type="entry name" value="LIPOPROTEIN YIAD-RELATED"/>
    <property type="match status" value="1"/>
</dbReference>
<dbReference type="InterPro" id="IPR036737">
    <property type="entry name" value="OmpA-like_sf"/>
</dbReference>
<dbReference type="PROSITE" id="PS01068">
    <property type="entry name" value="OMPA_1"/>
    <property type="match status" value="1"/>
</dbReference>
<dbReference type="Gene3D" id="3.30.1330.60">
    <property type="entry name" value="OmpA-like domain"/>
    <property type="match status" value="1"/>
</dbReference>
<keyword evidence="3" id="KW-0998">Cell outer membrane</keyword>
<dbReference type="InterPro" id="IPR006665">
    <property type="entry name" value="OmpA-like"/>
</dbReference>
<comment type="caution">
    <text evidence="7">The sequence shown here is derived from an EMBL/GenBank/DDBJ whole genome shotgun (WGS) entry which is preliminary data.</text>
</comment>
<dbReference type="SUPFAM" id="SSF103088">
    <property type="entry name" value="OmpA-like"/>
    <property type="match status" value="1"/>
</dbReference>
<gene>
    <name evidence="7" type="ORF">RM532_03725</name>
</gene>
<dbReference type="PROSITE" id="PS51123">
    <property type="entry name" value="OMPA_2"/>
    <property type="match status" value="1"/>
</dbReference>
<feature type="chain" id="PRO_5046707549" evidence="5">
    <location>
        <begin position="17"/>
        <end position="231"/>
    </location>
</feature>
<organism evidence="7 8">
    <name type="scientific">Spectribacter hydrogenoxidans</name>
    <dbReference type="NCBI Taxonomy" id="3075608"/>
    <lineage>
        <taxon>Bacteria</taxon>
        <taxon>Pseudomonadati</taxon>
        <taxon>Pseudomonadota</taxon>
        <taxon>Gammaproteobacteria</taxon>
        <taxon>Salinisphaerales</taxon>
        <taxon>Salinisphaeraceae</taxon>
        <taxon>Spectribacter</taxon>
    </lineage>
</organism>
<dbReference type="PANTHER" id="PTHR30329">
    <property type="entry name" value="STATOR ELEMENT OF FLAGELLAR MOTOR COMPLEX"/>
    <property type="match status" value="1"/>
</dbReference>
<name>A0ABU3BXL4_9GAMM</name>
<keyword evidence="2 4" id="KW-0472">Membrane</keyword>